<dbReference type="GO" id="GO:0008270">
    <property type="term" value="F:zinc ion binding"/>
    <property type="evidence" value="ECO:0007669"/>
    <property type="project" value="InterPro"/>
</dbReference>
<dbReference type="AlphaFoldDB" id="A0A0C9T6D4"/>
<feature type="compositionally biased region" description="Basic and acidic residues" evidence="1">
    <location>
        <begin position="157"/>
        <end position="180"/>
    </location>
</feature>
<evidence type="ECO:0000313" key="4">
    <source>
        <dbReference type="Proteomes" id="UP000053263"/>
    </source>
</evidence>
<proteinExistence type="predicted"/>
<dbReference type="HOGENOM" id="CLU_1038704_0_0_1"/>
<dbReference type="Pfam" id="PF00172">
    <property type="entry name" value="Zn_clus"/>
    <property type="match status" value="1"/>
</dbReference>
<evidence type="ECO:0000313" key="3">
    <source>
        <dbReference type="EMBL" id="KII84899.1"/>
    </source>
</evidence>
<dbReference type="SUPFAM" id="SSF57701">
    <property type="entry name" value="Zn2/Cys6 DNA-binding domain"/>
    <property type="match status" value="1"/>
</dbReference>
<dbReference type="SMART" id="SM00066">
    <property type="entry name" value="GAL4"/>
    <property type="match status" value="1"/>
</dbReference>
<gene>
    <name evidence="3" type="ORF">PLICRDRAFT_179226</name>
</gene>
<dbReference type="OrthoDB" id="39175at2759"/>
<dbReference type="GO" id="GO:0000981">
    <property type="term" value="F:DNA-binding transcription factor activity, RNA polymerase II-specific"/>
    <property type="evidence" value="ECO:0007669"/>
    <property type="project" value="InterPro"/>
</dbReference>
<keyword evidence="4" id="KW-1185">Reference proteome</keyword>
<dbReference type="CDD" id="cd00067">
    <property type="entry name" value="GAL4"/>
    <property type="match status" value="1"/>
</dbReference>
<reference evidence="3 4" key="1">
    <citation type="submission" date="2014-06" db="EMBL/GenBank/DDBJ databases">
        <title>Evolutionary Origins and Diversification of the Mycorrhizal Mutualists.</title>
        <authorList>
            <consortium name="DOE Joint Genome Institute"/>
            <consortium name="Mycorrhizal Genomics Consortium"/>
            <person name="Kohler A."/>
            <person name="Kuo A."/>
            <person name="Nagy L.G."/>
            <person name="Floudas D."/>
            <person name="Copeland A."/>
            <person name="Barry K.W."/>
            <person name="Cichocki N."/>
            <person name="Veneault-Fourrey C."/>
            <person name="LaButti K."/>
            <person name="Lindquist E.A."/>
            <person name="Lipzen A."/>
            <person name="Lundell T."/>
            <person name="Morin E."/>
            <person name="Murat C."/>
            <person name="Riley R."/>
            <person name="Ohm R."/>
            <person name="Sun H."/>
            <person name="Tunlid A."/>
            <person name="Henrissat B."/>
            <person name="Grigoriev I.V."/>
            <person name="Hibbett D.S."/>
            <person name="Martin F."/>
        </authorList>
    </citation>
    <scope>NUCLEOTIDE SEQUENCE [LARGE SCALE GENOMIC DNA]</scope>
    <source>
        <strain evidence="3 4">FD-325 SS-3</strain>
    </source>
</reference>
<evidence type="ECO:0000259" key="2">
    <source>
        <dbReference type="PROSITE" id="PS50048"/>
    </source>
</evidence>
<accession>A0A0C9T6D4</accession>
<feature type="domain" description="Zn(2)-C6 fungal-type" evidence="2">
    <location>
        <begin position="226"/>
        <end position="258"/>
    </location>
</feature>
<sequence length="268" mass="29415">MNPVPSSFYDPEQDYVLQPQVPHYEQRLQNYHLFQQQQRPTTHQQHPHPFQPQHPHAQQLPNQYSFAPEAYPPPPYLADSMSQGGSLHGALGGYVPGGAGNSPGTTSSGDVYIAGTGTTSNPSPPVAPPQAGFTFAHHPLPLPARSEPTSSPGEYPEAPKRARKVTETTRKRRKGNESARARKKGKGKPATEGPGYLDSESGEEEEEEEAYGEPPKGAVPTRLPGACTNCKRQKMKCEFHENQNQCQRCRASNHPCIVEGRKPRNAPK</sequence>
<dbReference type="InterPro" id="IPR001138">
    <property type="entry name" value="Zn2Cys6_DnaBD"/>
</dbReference>
<protein>
    <recommendedName>
        <fullName evidence="2">Zn(2)-C6 fungal-type domain-containing protein</fullName>
    </recommendedName>
</protein>
<evidence type="ECO:0000256" key="1">
    <source>
        <dbReference type="SAM" id="MobiDB-lite"/>
    </source>
</evidence>
<feature type="compositionally biased region" description="Acidic residues" evidence="1">
    <location>
        <begin position="200"/>
        <end position="211"/>
    </location>
</feature>
<feature type="region of interest" description="Disordered" evidence="1">
    <location>
        <begin position="30"/>
        <end position="223"/>
    </location>
</feature>
<dbReference type="Gene3D" id="4.10.240.10">
    <property type="entry name" value="Zn(2)-C6 fungal-type DNA-binding domain"/>
    <property type="match status" value="1"/>
</dbReference>
<dbReference type="InterPro" id="IPR036864">
    <property type="entry name" value="Zn2-C6_fun-type_DNA-bd_sf"/>
</dbReference>
<name>A0A0C9T6D4_PLICR</name>
<feature type="compositionally biased region" description="Gly residues" evidence="1">
    <location>
        <begin position="86"/>
        <end position="101"/>
    </location>
</feature>
<dbReference type="EMBL" id="KN832569">
    <property type="protein sequence ID" value="KII84899.1"/>
    <property type="molecule type" value="Genomic_DNA"/>
</dbReference>
<organism evidence="3 4">
    <name type="scientific">Plicaturopsis crispa FD-325 SS-3</name>
    <dbReference type="NCBI Taxonomy" id="944288"/>
    <lineage>
        <taxon>Eukaryota</taxon>
        <taxon>Fungi</taxon>
        <taxon>Dikarya</taxon>
        <taxon>Basidiomycota</taxon>
        <taxon>Agaricomycotina</taxon>
        <taxon>Agaricomycetes</taxon>
        <taxon>Agaricomycetidae</taxon>
        <taxon>Amylocorticiales</taxon>
        <taxon>Amylocorticiaceae</taxon>
        <taxon>Plicatura</taxon>
        <taxon>Plicaturopsis crispa</taxon>
    </lineage>
</organism>
<dbReference type="PROSITE" id="PS50048">
    <property type="entry name" value="ZN2_CY6_FUNGAL_2"/>
    <property type="match status" value="1"/>
</dbReference>
<feature type="compositionally biased region" description="Low complexity" evidence="1">
    <location>
        <begin position="35"/>
        <end position="69"/>
    </location>
</feature>
<dbReference type="PROSITE" id="PS00463">
    <property type="entry name" value="ZN2_CY6_FUNGAL_1"/>
    <property type="match status" value="1"/>
</dbReference>
<dbReference type="Proteomes" id="UP000053263">
    <property type="component" value="Unassembled WGS sequence"/>
</dbReference>